<accession>A0A1Y5S0I0</accession>
<evidence type="ECO:0000313" key="2">
    <source>
        <dbReference type="Proteomes" id="UP000193077"/>
    </source>
</evidence>
<dbReference type="AlphaFoldDB" id="A0A1Y5S0I0"/>
<evidence type="ECO:0008006" key="3">
    <source>
        <dbReference type="Google" id="ProtNLM"/>
    </source>
</evidence>
<dbReference type="Proteomes" id="UP000193077">
    <property type="component" value="Unassembled WGS sequence"/>
</dbReference>
<sequence length="288" mass="32357">MKICAITMVYRDYWALAQWYAHYGKHLGPQNLYVVSHGPDPEIGRLCPKASVITIPRDGFAHFDKSRNRMLNSIQQGLAEVYDWVIRTDADELICLSPDLYSSFEDLFARQDANALFSLGLNICEELDDPVLSQDAPALASRRSAVFSGHYSKAWAVRKRVGLMRHGIEVRPRFTANYPFVMPRGVYLAHLKFANTSALSAANHVRQKIANSGERGLPGAAWKDPGAENRKFFAMMESLPHQDWSQAEAAAYDLLSQNPLRDTEKGLIRARSIKGEVKTTLPDWFATA</sequence>
<evidence type="ECO:0000313" key="1">
    <source>
        <dbReference type="EMBL" id="SLN29897.1"/>
    </source>
</evidence>
<organism evidence="1 2">
    <name type="scientific">Falsiruegeria litorea R37</name>
    <dbReference type="NCBI Taxonomy" id="1200284"/>
    <lineage>
        <taxon>Bacteria</taxon>
        <taxon>Pseudomonadati</taxon>
        <taxon>Pseudomonadota</taxon>
        <taxon>Alphaproteobacteria</taxon>
        <taxon>Rhodobacterales</taxon>
        <taxon>Roseobacteraceae</taxon>
        <taxon>Falsiruegeria</taxon>
    </lineage>
</organism>
<reference evidence="1 2" key="1">
    <citation type="submission" date="2017-03" db="EMBL/GenBank/DDBJ databases">
        <authorList>
            <person name="Afonso C.L."/>
            <person name="Miller P.J."/>
            <person name="Scott M.A."/>
            <person name="Spackman E."/>
            <person name="Goraichik I."/>
            <person name="Dimitrov K.M."/>
            <person name="Suarez D.L."/>
            <person name="Swayne D.E."/>
        </authorList>
    </citation>
    <scope>NUCLEOTIDE SEQUENCE [LARGE SCALE GENOMIC DNA]</scope>
    <source>
        <strain evidence="1 2">CECT 7639</strain>
    </source>
</reference>
<name>A0A1Y5S0I0_9RHOB</name>
<dbReference type="RefSeq" id="WP_085794847.1">
    <property type="nucleotide sequence ID" value="NZ_FWFO01000001.1"/>
</dbReference>
<gene>
    <name evidence="1" type="ORF">TRL7639_01213</name>
</gene>
<proteinExistence type="predicted"/>
<dbReference type="OrthoDB" id="835336at2"/>
<dbReference type="EMBL" id="FWFO01000001">
    <property type="protein sequence ID" value="SLN29897.1"/>
    <property type="molecule type" value="Genomic_DNA"/>
</dbReference>
<dbReference type="Pfam" id="PF13704">
    <property type="entry name" value="Glyco_tranf_2_4"/>
    <property type="match status" value="1"/>
</dbReference>
<protein>
    <recommendedName>
        <fullName evidence="3">Glycosyl transferase family 2</fullName>
    </recommendedName>
</protein>
<keyword evidence="2" id="KW-1185">Reference proteome</keyword>